<organism evidence="12 13">
    <name type="scientific">Dickeya solani D s0432-1</name>
    <dbReference type="NCBI Taxonomy" id="1231725"/>
    <lineage>
        <taxon>Bacteria</taxon>
        <taxon>Pseudomonadati</taxon>
        <taxon>Pseudomonadota</taxon>
        <taxon>Gammaproteobacteria</taxon>
        <taxon>Enterobacterales</taxon>
        <taxon>Pectobacteriaceae</taxon>
        <taxon>Dickeya</taxon>
    </lineage>
</organism>
<keyword evidence="4 11" id="KW-0812">Transmembrane</keyword>
<keyword evidence="10 11" id="KW-0472">Membrane</keyword>
<evidence type="ECO:0000256" key="6">
    <source>
        <dbReference type="ARBA" id="ARBA00022840"/>
    </source>
</evidence>
<dbReference type="NCBIfam" id="NF001454">
    <property type="entry name" value="PRK00315.1"/>
    <property type="match status" value="1"/>
</dbReference>
<dbReference type="AlphaFoldDB" id="A0AAV3KAY2"/>
<keyword evidence="2 11" id="KW-1003">Cell membrane</keyword>
<keyword evidence="1 11" id="KW-0813">Transport</keyword>
<dbReference type="EMBL" id="AMWE01000002">
    <property type="protein sequence ID" value="ERO58057.1"/>
    <property type="molecule type" value="Genomic_DNA"/>
</dbReference>
<keyword evidence="5 11" id="KW-0547">Nucleotide-binding</keyword>
<reference evidence="13" key="1">
    <citation type="journal article" date="2013" name="Diversity">
        <title>Genome Sequence of Dickeya solani, a New soft Rot Pathogen of Potato, Suggests its Emergence May Be Related to a Novel Combination of Non-Ribosomal Peptide/Polyketide Synthetase Clusters.</title>
        <authorList>
            <person name="Garlant L."/>
            <person name="Koskinen P."/>
            <person name="Rouhiainen L."/>
            <person name="Laine P."/>
            <person name="Paulin L."/>
            <person name="Auvinen P."/>
            <person name="Holm L."/>
            <person name="Pirhonen M."/>
        </authorList>
    </citation>
    <scope>NUCLEOTIDE SEQUENCE [LARGE SCALE GENOMIC DNA]</scope>
    <source>
        <strain evidence="13">D s0432-1</strain>
    </source>
</reference>
<evidence type="ECO:0000313" key="13">
    <source>
        <dbReference type="Proteomes" id="UP000017142"/>
    </source>
</evidence>
<evidence type="ECO:0000256" key="3">
    <source>
        <dbReference type="ARBA" id="ARBA00022538"/>
    </source>
</evidence>
<keyword evidence="7 11" id="KW-0630">Potassium</keyword>
<accession>A0AAV3KAY2</accession>
<evidence type="ECO:0000256" key="7">
    <source>
        <dbReference type="ARBA" id="ARBA00022958"/>
    </source>
</evidence>
<proteinExistence type="inferred from homology"/>
<dbReference type="HAMAP" id="MF_00276">
    <property type="entry name" value="KdpC"/>
    <property type="match status" value="1"/>
</dbReference>
<comment type="function">
    <text evidence="11">Part of the high-affinity ATP-driven potassium transport (or Kdp) system, which catalyzes the hydrolysis of ATP coupled with the electrogenic transport of potassium into the cytoplasm. This subunit acts as a catalytic chaperone that increases the ATP-binding affinity of the ATP-hydrolyzing subunit KdpB by the formation of a transient KdpB/KdpC/ATP ternary complex.</text>
</comment>
<protein>
    <recommendedName>
        <fullName evidence="11">Potassium-transporting ATPase KdpC subunit</fullName>
    </recommendedName>
    <alternativeName>
        <fullName evidence="11">ATP phosphohydrolase [potassium-transporting] C chain</fullName>
    </alternativeName>
    <alternativeName>
        <fullName evidence="11">Potassium-binding and translocating subunit C</fullName>
    </alternativeName>
    <alternativeName>
        <fullName evidence="11">Potassium-translocating ATPase C chain</fullName>
    </alternativeName>
</protein>
<dbReference type="GO" id="GO:0005524">
    <property type="term" value="F:ATP binding"/>
    <property type="evidence" value="ECO:0007669"/>
    <property type="project" value="UniProtKB-UniRule"/>
</dbReference>
<keyword evidence="8 11" id="KW-1133">Transmembrane helix</keyword>
<evidence type="ECO:0000256" key="2">
    <source>
        <dbReference type="ARBA" id="ARBA00022475"/>
    </source>
</evidence>
<evidence type="ECO:0000256" key="11">
    <source>
        <dbReference type="HAMAP-Rule" id="MF_00276"/>
    </source>
</evidence>
<dbReference type="Proteomes" id="UP000017142">
    <property type="component" value="Unassembled WGS sequence"/>
</dbReference>
<dbReference type="PIRSF" id="PIRSF001296">
    <property type="entry name" value="K_ATPase_KdpC"/>
    <property type="match status" value="1"/>
</dbReference>
<keyword evidence="3 11" id="KW-0633">Potassium transport</keyword>
<evidence type="ECO:0000256" key="9">
    <source>
        <dbReference type="ARBA" id="ARBA00023065"/>
    </source>
</evidence>
<dbReference type="Pfam" id="PF02669">
    <property type="entry name" value="KdpC"/>
    <property type="match status" value="1"/>
</dbReference>
<comment type="subcellular location">
    <subcellularLocation>
        <location evidence="11">Cell membrane</location>
        <topology evidence="11">Single-pass membrane protein</topology>
    </subcellularLocation>
</comment>
<dbReference type="PANTHER" id="PTHR30042:SF2">
    <property type="entry name" value="POTASSIUM-TRANSPORTING ATPASE KDPC SUBUNIT"/>
    <property type="match status" value="1"/>
</dbReference>
<comment type="caution">
    <text evidence="12">The sequence shown here is derived from an EMBL/GenBank/DDBJ whole genome shotgun (WGS) entry which is preliminary data.</text>
</comment>
<evidence type="ECO:0000256" key="4">
    <source>
        <dbReference type="ARBA" id="ARBA00022692"/>
    </source>
</evidence>
<evidence type="ECO:0000256" key="1">
    <source>
        <dbReference type="ARBA" id="ARBA00022448"/>
    </source>
</evidence>
<evidence type="ECO:0000256" key="5">
    <source>
        <dbReference type="ARBA" id="ARBA00022741"/>
    </source>
</evidence>
<keyword evidence="6 11" id="KW-0067">ATP-binding</keyword>
<sequence length="192" mass="20545">MMNYVRSSLVLLLLMTLITGVGYPLLVTALGQWLFPTQANGSLLYRQDNAVGSSLIGQAFSRDGYFQSRPSATSDSAYNTMASGGSNLAVSNPALDKAVSQNVAAWHQRRGDNAPVPVELVTASASGLDPHISVSAAVYQAGMVAKARSLPQDQVEQLINRYTRTPWPAFIGTPVVNVVELNMALDQLKPLP</sequence>
<name>A0AAV3KAY2_9GAMM</name>
<keyword evidence="9 11" id="KW-0406">Ion transport</keyword>
<dbReference type="GO" id="GO:0008556">
    <property type="term" value="F:P-type potassium transmembrane transporter activity"/>
    <property type="evidence" value="ECO:0007669"/>
    <property type="project" value="InterPro"/>
</dbReference>
<dbReference type="PANTHER" id="PTHR30042">
    <property type="entry name" value="POTASSIUM-TRANSPORTING ATPASE C CHAIN"/>
    <property type="match status" value="1"/>
</dbReference>
<dbReference type="GO" id="GO:0005886">
    <property type="term" value="C:plasma membrane"/>
    <property type="evidence" value="ECO:0007669"/>
    <property type="project" value="UniProtKB-SubCell"/>
</dbReference>
<dbReference type="InterPro" id="IPR003820">
    <property type="entry name" value="KdpC"/>
</dbReference>
<evidence type="ECO:0000256" key="8">
    <source>
        <dbReference type="ARBA" id="ARBA00022989"/>
    </source>
</evidence>
<dbReference type="NCBIfam" id="TIGR00681">
    <property type="entry name" value="kdpC"/>
    <property type="match status" value="1"/>
</dbReference>
<comment type="similarity">
    <text evidence="11">Belongs to the KdpC family.</text>
</comment>
<comment type="subunit">
    <text evidence="11">The system is composed of three essential subunits: KdpA, KdpB and KdpC.</text>
</comment>
<gene>
    <name evidence="11" type="primary">kdpC</name>
    <name evidence="12" type="ORF">A544_1230</name>
</gene>
<evidence type="ECO:0000313" key="12">
    <source>
        <dbReference type="EMBL" id="ERO58057.1"/>
    </source>
</evidence>
<evidence type="ECO:0000256" key="10">
    <source>
        <dbReference type="ARBA" id="ARBA00023136"/>
    </source>
</evidence>